<sequence>MVSKISWFVPIAVSILGVGASLTPVTAQTTFDYSATFDGISLRSLIPPDIAEISYEGESDDASLGLNQLNALLYSQVDPTTGEAILNTNPNIFGVDRPNGSFVLQGNGDDKIFASVDSTGLVNFETGIETLTGTVNILGGEGRFSDAQGSLSLGGTVVIDLEPNVPEPTQITVNGSFTVSKSVPEPSTLVTLIGLGVTGASAMFKRHLI</sequence>
<reference evidence="3" key="1">
    <citation type="submission" date="2020-10" db="EMBL/GenBank/DDBJ databases">
        <authorList>
            <person name="Castelo-Branco R."/>
            <person name="Eusebio N."/>
            <person name="Adriana R."/>
            <person name="Vieira A."/>
            <person name="Brugerolle De Fraissinette N."/>
            <person name="Rezende De Castro R."/>
            <person name="Schneider M.P."/>
            <person name="Vasconcelos V."/>
            <person name="Leao P.N."/>
        </authorList>
    </citation>
    <scope>NUCLEOTIDE SEQUENCE</scope>
    <source>
        <strain evidence="3">LEGE 06105</strain>
    </source>
</reference>
<feature type="signal peptide" evidence="1">
    <location>
        <begin position="1"/>
        <end position="27"/>
    </location>
</feature>
<evidence type="ECO:0000259" key="2">
    <source>
        <dbReference type="Pfam" id="PF07589"/>
    </source>
</evidence>
<dbReference type="EMBL" id="JADEWL010000072">
    <property type="protein sequence ID" value="MBE9214786.1"/>
    <property type="molecule type" value="Genomic_DNA"/>
</dbReference>
<accession>A0A8J7K1L1</accession>
<dbReference type="Pfam" id="PF07589">
    <property type="entry name" value="PEP-CTERM"/>
    <property type="match status" value="1"/>
</dbReference>
<evidence type="ECO:0000313" key="3">
    <source>
        <dbReference type="EMBL" id="MBE9214786.1"/>
    </source>
</evidence>
<protein>
    <recommendedName>
        <fullName evidence="2">Ice-binding protein C-terminal domain-containing protein</fullName>
    </recommendedName>
</protein>
<proteinExistence type="predicted"/>
<comment type="caution">
    <text evidence="3">The sequence shown here is derived from an EMBL/GenBank/DDBJ whole genome shotgun (WGS) entry which is preliminary data.</text>
</comment>
<organism evidence="3 4">
    <name type="scientific">Plectonema cf. radiosum LEGE 06105</name>
    <dbReference type="NCBI Taxonomy" id="945769"/>
    <lineage>
        <taxon>Bacteria</taxon>
        <taxon>Bacillati</taxon>
        <taxon>Cyanobacteriota</taxon>
        <taxon>Cyanophyceae</taxon>
        <taxon>Oscillatoriophycideae</taxon>
        <taxon>Oscillatoriales</taxon>
        <taxon>Microcoleaceae</taxon>
        <taxon>Plectonema</taxon>
    </lineage>
</organism>
<dbReference type="Proteomes" id="UP000620559">
    <property type="component" value="Unassembled WGS sequence"/>
</dbReference>
<gene>
    <name evidence="3" type="ORF">IQ247_19280</name>
</gene>
<evidence type="ECO:0000256" key="1">
    <source>
        <dbReference type="SAM" id="SignalP"/>
    </source>
</evidence>
<dbReference type="RefSeq" id="WP_193922746.1">
    <property type="nucleotide sequence ID" value="NZ_JADEWL010000072.1"/>
</dbReference>
<feature type="chain" id="PRO_5035171970" description="Ice-binding protein C-terminal domain-containing protein" evidence="1">
    <location>
        <begin position="28"/>
        <end position="209"/>
    </location>
</feature>
<evidence type="ECO:0000313" key="4">
    <source>
        <dbReference type="Proteomes" id="UP000620559"/>
    </source>
</evidence>
<keyword evidence="1" id="KW-0732">Signal</keyword>
<name>A0A8J7K1L1_9CYAN</name>
<dbReference type="AlphaFoldDB" id="A0A8J7K1L1"/>
<dbReference type="InterPro" id="IPR013424">
    <property type="entry name" value="Ice-binding_C"/>
</dbReference>
<feature type="domain" description="Ice-binding protein C-terminal" evidence="2">
    <location>
        <begin position="182"/>
        <end position="203"/>
    </location>
</feature>
<keyword evidence="4" id="KW-1185">Reference proteome</keyword>